<dbReference type="SUPFAM" id="SSF49503">
    <property type="entry name" value="Cupredoxins"/>
    <property type="match status" value="3"/>
</dbReference>
<evidence type="ECO:0000256" key="8">
    <source>
        <dbReference type="ARBA" id="ARBA00022723"/>
    </source>
</evidence>
<dbReference type="GO" id="GO:0016020">
    <property type="term" value="C:membrane"/>
    <property type="evidence" value="ECO:0007669"/>
    <property type="project" value="UniProtKB-SubCell"/>
</dbReference>
<protein>
    <recommendedName>
        <fullName evidence="6">Laccase 1</fullName>
    </recommendedName>
    <alternativeName>
        <fullName evidence="16">Conidial pigment biosynthesis oxidase Mlac1</fullName>
    </alternativeName>
</protein>
<dbReference type="InterPro" id="IPR011707">
    <property type="entry name" value="Cu-oxidase-like_N"/>
</dbReference>
<dbReference type="InterPro" id="IPR002355">
    <property type="entry name" value="Cu_oxidase_Cu_BS"/>
</dbReference>
<dbReference type="PROSITE" id="PS00079">
    <property type="entry name" value="MULTICOPPER_OXIDASE1"/>
    <property type="match status" value="1"/>
</dbReference>
<comment type="subcellular location">
    <subcellularLocation>
        <location evidence="2">Cell surface</location>
    </subcellularLocation>
    <subcellularLocation>
        <location evidence="3">Membrane</location>
    </subcellularLocation>
</comment>
<dbReference type="Proteomes" id="UP000764110">
    <property type="component" value="Unassembled WGS sequence"/>
</dbReference>
<evidence type="ECO:0000256" key="5">
    <source>
        <dbReference type="ARBA" id="ARBA00010609"/>
    </source>
</evidence>
<evidence type="ECO:0000256" key="7">
    <source>
        <dbReference type="ARBA" id="ARBA00022692"/>
    </source>
</evidence>
<dbReference type="InterPro" id="IPR045087">
    <property type="entry name" value="Cu-oxidase_fam"/>
</dbReference>
<dbReference type="AlphaFoldDB" id="A0A9P8M1W9"/>
<dbReference type="PROSITE" id="PS00080">
    <property type="entry name" value="MULTICOPPER_OXIDASE2"/>
    <property type="match status" value="1"/>
</dbReference>
<evidence type="ECO:0000256" key="10">
    <source>
        <dbReference type="ARBA" id="ARBA00022737"/>
    </source>
</evidence>
<evidence type="ECO:0000256" key="18">
    <source>
        <dbReference type="SAM" id="MobiDB-lite"/>
    </source>
</evidence>
<keyword evidence="13" id="KW-0186">Copper</keyword>
<dbReference type="CDD" id="cd13850">
    <property type="entry name" value="CuRO_1_Abr2_like"/>
    <property type="match status" value="1"/>
</dbReference>
<comment type="cofactor">
    <cofactor evidence="1">
        <name>Cu cation</name>
        <dbReference type="ChEBI" id="CHEBI:23378"/>
    </cofactor>
</comment>
<sequence length="831" mass="90475">MDMPGMERPMGPMESTKPTEMTALPGTSSANRGNPTTAIALTAATMSNVLPAASETAGAIHSEEKPSVPPMTEMGSMTSAAGMSNAFHFGLGDPLWTTSLTPTSNQGYAGAIILLVVLAVFLRLLSTTRGMVERRWNPRSSRRCSDDEGDSCIKMGQSGGDVNHGPQWNAIIQVTKGLFQITSMAIGYLLETRAPDGVSREVYLINGQQPGPLIDVDEGDSLEIFVQNNLPVDTTIHWHGLYTLQALWNSAASISSNGRCAGCNAGRAFFPPLNVNWWNLVDPWQYPIPAGGNFTYRFNLRDEYGFFWYHSHLRAYYNDAIRGPLLVRPSPSRRRPFEKLASTEGEKKLLMNAERDAPSILLNDWTHDPSDVIWSRYFTTGAFPNCVDSLLANGNGRVQCLPEFQNGMMQNANQTSLSTSSTAMMMSGMNKRMKMDGSSMDMGTTTMVMEGPTRTTVPDTATTASTTMMMASLGPRGCAMPMMFNPGYNASSLPPETCTNTTSNLLNISANSTTGWLALNLVNSGAVSALRVSLDGHSMFVYAADGSFVQLQEVKVLHMALGQRFATYPVGDMQQVMEGQAIISYNISQTTSNISTDAMDDPSIVWMLKNGSAKSEASLLNPWKLAPFESNSPPSKAADRTQLFAINQTGVTAWVMNKAPFTEPRVPILYGAQSEGWLANTTIRMPSNSVIDIVMNVANESLDTMGHPMHLHGHKFWVLGTGTGTFPYATAQEAPKSLINLQNPPYRDTVELPSSGWAVIRYITDNPGAWLMHCHLQWHIVSGMAVVLIEGEEKLPGLLGSEAPPTISTAVSFRSGYKHIAWATVAMFLLF</sequence>
<evidence type="ECO:0000259" key="21">
    <source>
        <dbReference type="Pfam" id="PF07732"/>
    </source>
</evidence>
<feature type="domain" description="Plastocyanin-like" evidence="21">
    <location>
        <begin position="193"/>
        <end position="248"/>
    </location>
</feature>
<evidence type="ECO:0000259" key="20">
    <source>
        <dbReference type="Pfam" id="PF07731"/>
    </source>
</evidence>
<evidence type="ECO:0000256" key="15">
    <source>
        <dbReference type="ARBA" id="ARBA00023180"/>
    </source>
</evidence>
<comment type="function">
    <text evidence="17">Laccase; part of the Pks1 gene cluster that mediates the biosynthesis of an anthraquinone derivative pigment that contributes to conidial pigmentation that provides protection from UV radiation, heat and cold stress. The polyketide synthase Pks1 produces 1-acetyl-2,4,6,8-tetrahydroxy-9,10-anthraquinone though condensation of acetyl-CoA with malonyl-CoA. The dehydratase EthD and the laccase Mlac1 further convert the anthraquinone derivative into the final conidial pigment.</text>
</comment>
<evidence type="ECO:0000256" key="14">
    <source>
        <dbReference type="ARBA" id="ARBA00023136"/>
    </source>
</evidence>
<gene>
    <name evidence="22" type="ORF">MHUMG1_10164</name>
</gene>
<evidence type="ECO:0000313" key="23">
    <source>
        <dbReference type="Proteomes" id="UP000764110"/>
    </source>
</evidence>
<dbReference type="InterPro" id="IPR033138">
    <property type="entry name" value="Cu_oxidase_CS"/>
</dbReference>
<evidence type="ECO:0000256" key="2">
    <source>
        <dbReference type="ARBA" id="ARBA00004241"/>
    </source>
</evidence>
<dbReference type="Pfam" id="PF07732">
    <property type="entry name" value="Cu-oxidase_3"/>
    <property type="match status" value="2"/>
</dbReference>
<reference evidence="22 23" key="1">
    <citation type="submission" date="2020-07" db="EMBL/GenBank/DDBJ databases">
        <title>Metarhizium humberi genome.</title>
        <authorList>
            <person name="Lysoe E."/>
        </authorList>
    </citation>
    <scope>NUCLEOTIDE SEQUENCE [LARGE SCALE GENOMIC DNA]</scope>
    <source>
        <strain evidence="22 23">ESALQ1638</strain>
    </source>
</reference>
<evidence type="ECO:0000256" key="13">
    <source>
        <dbReference type="ARBA" id="ARBA00023008"/>
    </source>
</evidence>
<evidence type="ECO:0000256" key="16">
    <source>
        <dbReference type="ARBA" id="ARBA00030989"/>
    </source>
</evidence>
<dbReference type="Pfam" id="PF00394">
    <property type="entry name" value="Cu-oxidase"/>
    <property type="match status" value="1"/>
</dbReference>
<evidence type="ECO:0000256" key="1">
    <source>
        <dbReference type="ARBA" id="ARBA00001935"/>
    </source>
</evidence>
<dbReference type="Pfam" id="PF07731">
    <property type="entry name" value="Cu-oxidase_2"/>
    <property type="match status" value="1"/>
</dbReference>
<dbReference type="InterPro" id="IPR001117">
    <property type="entry name" value="Cu-oxidase_2nd"/>
</dbReference>
<evidence type="ECO:0000256" key="4">
    <source>
        <dbReference type="ARBA" id="ARBA00004732"/>
    </source>
</evidence>
<feature type="compositionally biased region" description="Polar residues" evidence="18">
    <location>
        <begin position="25"/>
        <end position="34"/>
    </location>
</feature>
<evidence type="ECO:0000256" key="12">
    <source>
        <dbReference type="ARBA" id="ARBA00023002"/>
    </source>
</evidence>
<evidence type="ECO:0000256" key="11">
    <source>
        <dbReference type="ARBA" id="ARBA00022989"/>
    </source>
</evidence>
<dbReference type="Pfam" id="PF04145">
    <property type="entry name" value="Ctr"/>
    <property type="match status" value="1"/>
</dbReference>
<dbReference type="GO" id="GO:0016491">
    <property type="term" value="F:oxidoreductase activity"/>
    <property type="evidence" value="ECO:0007669"/>
    <property type="project" value="UniProtKB-KW"/>
</dbReference>
<comment type="pathway">
    <text evidence="4">Pigment biosynthesis.</text>
</comment>
<evidence type="ECO:0000259" key="19">
    <source>
        <dbReference type="Pfam" id="PF00394"/>
    </source>
</evidence>
<dbReference type="PANTHER" id="PTHR11709:SF488">
    <property type="entry name" value="LACCASE-RELATED"/>
    <property type="match status" value="1"/>
</dbReference>
<feature type="region of interest" description="Disordered" evidence="18">
    <location>
        <begin position="55"/>
        <end position="77"/>
    </location>
</feature>
<evidence type="ECO:0000256" key="6">
    <source>
        <dbReference type="ARBA" id="ARBA00015790"/>
    </source>
</evidence>
<keyword evidence="8" id="KW-0479">Metal-binding</keyword>
<keyword evidence="15" id="KW-0325">Glycoprotein</keyword>
<feature type="domain" description="Plastocyanin-like" evidence="19">
    <location>
        <begin position="360"/>
        <end position="566"/>
    </location>
</feature>
<keyword evidence="12" id="KW-0560">Oxidoreductase</keyword>
<feature type="region of interest" description="Disordered" evidence="18">
    <location>
        <begin position="1"/>
        <end position="34"/>
    </location>
</feature>
<organism evidence="22 23">
    <name type="scientific">Metarhizium humberi</name>
    <dbReference type="NCBI Taxonomy" id="2596975"/>
    <lineage>
        <taxon>Eukaryota</taxon>
        <taxon>Fungi</taxon>
        <taxon>Dikarya</taxon>
        <taxon>Ascomycota</taxon>
        <taxon>Pezizomycotina</taxon>
        <taxon>Sordariomycetes</taxon>
        <taxon>Hypocreomycetidae</taxon>
        <taxon>Hypocreales</taxon>
        <taxon>Clavicipitaceae</taxon>
        <taxon>Metarhizium</taxon>
    </lineage>
</organism>
<evidence type="ECO:0000256" key="9">
    <source>
        <dbReference type="ARBA" id="ARBA00022729"/>
    </source>
</evidence>
<dbReference type="PANTHER" id="PTHR11709">
    <property type="entry name" value="MULTI-COPPER OXIDASE"/>
    <property type="match status" value="1"/>
</dbReference>
<comment type="caution">
    <text evidence="22">The sequence shown here is derived from an EMBL/GenBank/DDBJ whole genome shotgun (WGS) entry which is preliminary data.</text>
</comment>
<keyword evidence="7" id="KW-0812">Transmembrane</keyword>
<dbReference type="GO" id="GO:0005375">
    <property type="term" value="F:copper ion transmembrane transporter activity"/>
    <property type="evidence" value="ECO:0007669"/>
    <property type="project" value="InterPro"/>
</dbReference>
<keyword evidence="14" id="KW-0472">Membrane</keyword>
<dbReference type="Gene3D" id="2.60.40.420">
    <property type="entry name" value="Cupredoxins - blue copper proteins"/>
    <property type="match status" value="3"/>
</dbReference>
<keyword evidence="9" id="KW-0732">Signal</keyword>
<feature type="domain" description="Plastocyanin-like" evidence="20">
    <location>
        <begin position="679"/>
        <end position="792"/>
    </location>
</feature>
<feature type="compositionally biased region" description="Low complexity" evidence="18">
    <location>
        <begin position="1"/>
        <end position="14"/>
    </location>
</feature>
<dbReference type="GO" id="GO:0005507">
    <property type="term" value="F:copper ion binding"/>
    <property type="evidence" value="ECO:0007669"/>
    <property type="project" value="InterPro"/>
</dbReference>
<dbReference type="InterPro" id="IPR008972">
    <property type="entry name" value="Cupredoxin"/>
</dbReference>
<dbReference type="InterPro" id="IPR011706">
    <property type="entry name" value="Cu-oxidase_C"/>
</dbReference>
<dbReference type="InterPro" id="IPR007274">
    <property type="entry name" value="Cop_transporter"/>
</dbReference>
<accession>A0A9P8M1W9</accession>
<proteinExistence type="inferred from homology"/>
<feature type="domain" description="Plastocyanin-like" evidence="21">
    <location>
        <begin position="285"/>
        <end position="330"/>
    </location>
</feature>
<dbReference type="EMBL" id="JACEFI010000037">
    <property type="protein sequence ID" value="KAH0592115.1"/>
    <property type="molecule type" value="Genomic_DNA"/>
</dbReference>
<comment type="similarity">
    <text evidence="5">Belongs to the multicopper oxidase family.</text>
</comment>
<keyword evidence="23" id="KW-1185">Reference proteome</keyword>
<evidence type="ECO:0000256" key="3">
    <source>
        <dbReference type="ARBA" id="ARBA00004370"/>
    </source>
</evidence>
<evidence type="ECO:0000313" key="22">
    <source>
        <dbReference type="EMBL" id="KAH0592115.1"/>
    </source>
</evidence>
<keyword evidence="10" id="KW-0677">Repeat</keyword>
<keyword evidence="11" id="KW-1133">Transmembrane helix</keyword>
<dbReference type="GO" id="GO:0009986">
    <property type="term" value="C:cell surface"/>
    <property type="evidence" value="ECO:0007669"/>
    <property type="project" value="UniProtKB-SubCell"/>
</dbReference>
<evidence type="ECO:0000256" key="17">
    <source>
        <dbReference type="ARBA" id="ARBA00045661"/>
    </source>
</evidence>
<name>A0A9P8M1W9_9HYPO</name>